<feature type="domain" description="Cytochrome c" evidence="7">
    <location>
        <begin position="30"/>
        <end position="142"/>
    </location>
</feature>
<dbReference type="Proteomes" id="UP001254257">
    <property type="component" value="Unassembled WGS sequence"/>
</dbReference>
<dbReference type="InterPro" id="IPR036909">
    <property type="entry name" value="Cyt_c-like_dom_sf"/>
</dbReference>
<evidence type="ECO:0000256" key="2">
    <source>
        <dbReference type="ARBA" id="ARBA00022723"/>
    </source>
</evidence>
<reference evidence="8 9" key="1">
    <citation type="submission" date="2023-09" db="EMBL/GenBank/DDBJ databases">
        <title>Whole genome shotgun sequencing (WGS) of Bosea sp. ZW T0_25, isolated from stored onions (Allium cepa).</title>
        <authorList>
            <person name="Stoll D.A."/>
            <person name="Huch M."/>
        </authorList>
    </citation>
    <scope>NUCLEOTIDE SEQUENCE [LARGE SCALE GENOMIC DNA]</scope>
    <source>
        <strain evidence="8 9">ZW T0_25</strain>
    </source>
</reference>
<keyword evidence="6" id="KW-0732">Signal</keyword>
<feature type="chain" id="PRO_5046315199" evidence="6">
    <location>
        <begin position="24"/>
        <end position="168"/>
    </location>
</feature>
<dbReference type="EMBL" id="JAWDID010000001">
    <property type="protein sequence ID" value="MDU0338316.1"/>
    <property type="molecule type" value="Genomic_DNA"/>
</dbReference>
<gene>
    <name evidence="8" type="ORF">RKE40_00395</name>
</gene>
<comment type="caution">
    <text evidence="8">The sequence shown here is derived from an EMBL/GenBank/DDBJ whole genome shotgun (WGS) entry which is preliminary data.</text>
</comment>
<accession>A0ABU3S0Q5</accession>
<dbReference type="PROSITE" id="PS51007">
    <property type="entry name" value="CYTC"/>
    <property type="match status" value="1"/>
</dbReference>
<dbReference type="InterPro" id="IPR009056">
    <property type="entry name" value="Cyt_c-like_dom"/>
</dbReference>
<dbReference type="RefSeq" id="WP_316016267.1">
    <property type="nucleotide sequence ID" value="NZ_JAWDID010000001.1"/>
</dbReference>
<dbReference type="SUPFAM" id="SSF46626">
    <property type="entry name" value="Cytochrome c"/>
    <property type="match status" value="1"/>
</dbReference>
<keyword evidence="9" id="KW-1185">Reference proteome</keyword>
<protein>
    <submittedName>
        <fullName evidence="8">Cytochrome c</fullName>
    </submittedName>
</protein>
<evidence type="ECO:0000313" key="9">
    <source>
        <dbReference type="Proteomes" id="UP001254257"/>
    </source>
</evidence>
<evidence type="ECO:0000256" key="3">
    <source>
        <dbReference type="ARBA" id="ARBA00023004"/>
    </source>
</evidence>
<feature type="signal peptide" evidence="6">
    <location>
        <begin position="1"/>
        <end position="23"/>
    </location>
</feature>
<name>A0ABU3S0Q5_9HYPH</name>
<evidence type="ECO:0000259" key="7">
    <source>
        <dbReference type="PROSITE" id="PS51007"/>
    </source>
</evidence>
<keyword evidence="2 4" id="KW-0479">Metal-binding</keyword>
<dbReference type="InterPro" id="IPR051459">
    <property type="entry name" value="Cytochrome_c-type_DH"/>
</dbReference>
<evidence type="ECO:0000256" key="1">
    <source>
        <dbReference type="ARBA" id="ARBA00022617"/>
    </source>
</evidence>
<feature type="region of interest" description="Disordered" evidence="5">
    <location>
        <begin position="149"/>
        <end position="168"/>
    </location>
</feature>
<dbReference type="Pfam" id="PF00034">
    <property type="entry name" value="Cytochrom_C"/>
    <property type="match status" value="1"/>
</dbReference>
<evidence type="ECO:0000313" key="8">
    <source>
        <dbReference type="EMBL" id="MDU0338316.1"/>
    </source>
</evidence>
<sequence>MQSPLPLLALAGAALLSTSLAEAQTTAPRERVKRGEYLAAIMDCGGCHTPGVFLGKPDMARKFAGSEVGFKIPGLGTFFPPNLTPDRETGLGAWSEQDIIKAVRTGVRPDGRMLAPAMPYSSYGKLNDADALALASYFKSLPPVRHAPPVLSGPTETPKGPFLTVVAP</sequence>
<dbReference type="PANTHER" id="PTHR35008:SF4">
    <property type="entry name" value="BLL4482 PROTEIN"/>
    <property type="match status" value="1"/>
</dbReference>
<evidence type="ECO:0000256" key="6">
    <source>
        <dbReference type="SAM" id="SignalP"/>
    </source>
</evidence>
<proteinExistence type="predicted"/>
<keyword evidence="3 4" id="KW-0408">Iron</keyword>
<dbReference type="PANTHER" id="PTHR35008">
    <property type="entry name" value="BLL4482 PROTEIN-RELATED"/>
    <property type="match status" value="1"/>
</dbReference>
<evidence type="ECO:0000256" key="5">
    <source>
        <dbReference type="SAM" id="MobiDB-lite"/>
    </source>
</evidence>
<keyword evidence="1 4" id="KW-0349">Heme</keyword>
<evidence type="ECO:0000256" key="4">
    <source>
        <dbReference type="PROSITE-ProRule" id="PRU00433"/>
    </source>
</evidence>
<organism evidence="8 9">
    <name type="scientific">Bosea rubneri</name>
    <dbReference type="NCBI Taxonomy" id="3075434"/>
    <lineage>
        <taxon>Bacteria</taxon>
        <taxon>Pseudomonadati</taxon>
        <taxon>Pseudomonadota</taxon>
        <taxon>Alphaproteobacteria</taxon>
        <taxon>Hyphomicrobiales</taxon>
        <taxon>Boseaceae</taxon>
        <taxon>Bosea</taxon>
    </lineage>
</organism>
<dbReference type="Gene3D" id="1.10.760.10">
    <property type="entry name" value="Cytochrome c-like domain"/>
    <property type="match status" value="1"/>
</dbReference>